<gene>
    <name evidence="9" type="ORF">Ga0074812_11977</name>
</gene>
<feature type="domain" description="PBP" evidence="8">
    <location>
        <begin position="47"/>
        <end position="341"/>
    </location>
</feature>
<evidence type="ECO:0000256" key="7">
    <source>
        <dbReference type="SAM" id="SignalP"/>
    </source>
</evidence>
<feature type="signal peptide" evidence="7">
    <location>
        <begin position="1"/>
        <end position="21"/>
    </location>
</feature>
<dbReference type="Pfam" id="PF12849">
    <property type="entry name" value="PBP_like_2"/>
    <property type="match status" value="1"/>
</dbReference>
<proteinExistence type="inferred from homology"/>
<feature type="binding site" evidence="5">
    <location>
        <position position="89"/>
    </location>
    <ligand>
        <name>phosphate</name>
        <dbReference type="ChEBI" id="CHEBI:43474"/>
    </ligand>
</feature>
<dbReference type="PANTHER" id="PTHR42996">
    <property type="entry name" value="PHOSPHATE-BINDING PROTEIN PSTS"/>
    <property type="match status" value="1"/>
</dbReference>
<dbReference type="GO" id="GO:0035435">
    <property type="term" value="P:phosphate ion transmembrane transport"/>
    <property type="evidence" value="ECO:0007669"/>
    <property type="project" value="InterPro"/>
</dbReference>
<reference evidence="10" key="1">
    <citation type="submission" date="2015-11" db="EMBL/GenBank/DDBJ databases">
        <authorList>
            <person name="Varghese N."/>
        </authorList>
    </citation>
    <scope>NUCLEOTIDE SEQUENCE [LARGE SCALE GENOMIC DNA]</scope>
    <source>
        <strain evidence="10">DSM 45899</strain>
    </source>
</reference>
<protein>
    <recommendedName>
        <fullName evidence="4">Phosphate-binding protein</fullName>
    </recommendedName>
</protein>
<keyword evidence="2 4" id="KW-0813">Transport</keyword>
<dbReference type="NCBIfam" id="TIGR00975">
    <property type="entry name" value="3a0107s03"/>
    <property type="match status" value="1"/>
</dbReference>
<evidence type="ECO:0000313" key="9">
    <source>
        <dbReference type="EMBL" id="CUU58443.1"/>
    </source>
</evidence>
<evidence type="ECO:0000256" key="5">
    <source>
        <dbReference type="PIRSR" id="PIRSR002756-1"/>
    </source>
</evidence>
<dbReference type="Gene3D" id="3.40.190.10">
    <property type="entry name" value="Periplasmic binding protein-like II"/>
    <property type="match status" value="2"/>
</dbReference>
<dbReference type="InterPro" id="IPR024370">
    <property type="entry name" value="PBP_domain"/>
</dbReference>
<feature type="chain" id="PRO_5039540572" description="Phosphate-binding protein" evidence="7">
    <location>
        <begin position="22"/>
        <end position="371"/>
    </location>
</feature>
<dbReference type="InterPro" id="IPR050962">
    <property type="entry name" value="Phosphate-bind_PstS"/>
</dbReference>
<keyword evidence="7" id="KW-0732">Signal</keyword>
<dbReference type="CDD" id="cd13565">
    <property type="entry name" value="PBP2_PstS"/>
    <property type="match status" value="1"/>
</dbReference>
<name>A0A0S4QRR8_9ACTN</name>
<sequence>MNLGKRQVVAGLAAAALLSLAACGSDDNSEPDTTGAAPSSGATTSPIDCATGSITGGGSSAQKNAMDEWVKAYQDECSGATINYQSSSSGTGRQQFIDKQVAFAGSDSALKDDQKTKADARCTGGAAVDIPMVVGPIAVIYNLDGVKDLQLKPATVAKIFSGAITKWNDPAIAADNSGASLPDAPIQSVHRSDSSGTTDNFTKFLKGAASADWTFEGGSDWKAPGGQGAKGSDGVTSTVKSTANAVGYVELSYAENAGLSTAKIGNAADEFVAVSTDGASLGISTAKVADGDDLKLTFDYATATKGAYPIYLASYEIVCTTGNDAAAAPLLKSFLTYTASEDGQAAIADLGYAPLPDSIATKVRAVIEKIA</sequence>
<evidence type="ECO:0000256" key="6">
    <source>
        <dbReference type="SAM" id="MobiDB-lite"/>
    </source>
</evidence>
<dbReference type="RefSeq" id="WP_091281546.1">
    <property type="nucleotide sequence ID" value="NZ_FAOZ01000019.1"/>
</dbReference>
<evidence type="ECO:0000256" key="1">
    <source>
        <dbReference type="ARBA" id="ARBA00008725"/>
    </source>
</evidence>
<feature type="binding site" evidence="5">
    <location>
        <begin position="59"/>
        <end position="61"/>
    </location>
    <ligand>
        <name>phosphate</name>
        <dbReference type="ChEBI" id="CHEBI:43474"/>
    </ligand>
</feature>
<dbReference type="InterPro" id="IPR005673">
    <property type="entry name" value="ABC_phos-bd_PstS"/>
</dbReference>
<feature type="region of interest" description="Disordered" evidence="6">
    <location>
        <begin position="27"/>
        <end position="46"/>
    </location>
</feature>
<evidence type="ECO:0000256" key="4">
    <source>
        <dbReference type="PIRNR" id="PIRNR002756"/>
    </source>
</evidence>
<dbReference type="PANTHER" id="PTHR42996:SF1">
    <property type="entry name" value="PHOSPHATE-BINDING PROTEIN PSTS"/>
    <property type="match status" value="1"/>
</dbReference>
<dbReference type="GO" id="GO:0043190">
    <property type="term" value="C:ATP-binding cassette (ABC) transporter complex"/>
    <property type="evidence" value="ECO:0007669"/>
    <property type="project" value="InterPro"/>
</dbReference>
<keyword evidence="3 4" id="KW-0592">Phosphate transport</keyword>
<dbReference type="PROSITE" id="PS51257">
    <property type="entry name" value="PROKAR_LIPOPROTEIN"/>
    <property type="match status" value="1"/>
</dbReference>
<dbReference type="AlphaFoldDB" id="A0A0S4QRR8"/>
<accession>A0A0S4QRR8</accession>
<dbReference type="SUPFAM" id="SSF53850">
    <property type="entry name" value="Periplasmic binding protein-like II"/>
    <property type="match status" value="1"/>
</dbReference>
<dbReference type="EMBL" id="FAOZ01000019">
    <property type="protein sequence ID" value="CUU58443.1"/>
    <property type="molecule type" value="Genomic_DNA"/>
</dbReference>
<evidence type="ECO:0000256" key="3">
    <source>
        <dbReference type="ARBA" id="ARBA00022592"/>
    </source>
</evidence>
<feature type="binding site" evidence="5">
    <location>
        <begin position="195"/>
        <end position="197"/>
    </location>
    <ligand>
        <name>phosphate</name>
        <dbReference type="ChEBI" id="CHEBI:43474"/>
    </ligand>
</feature>
<evidence type="ECO:0000256" key="2">
    <source>
        <dbReference type="ARBA" id="ARBA00022448"/>
    </source>
</evidence>
<evidence type="ECO:0000313" key="10">
    <source>
        <dbReference type="Proteomes" id="UP000198802"/>
    </source>
</evidence>
<feature type="compositionally biased region" description="Low complexity" evidence="6">
    <location>
        <begin position="33"/>
        <end position="46"/>
    </location>
</feature>
<dbReference type="PIRSF" id="PIRSF002756">
    <property type="entry name" value="PstS"/>
    <property type="match status" value="1"/>
</dbReference>
<dbReference type="GO" id="GO:0042301">
    <property type="term" value="F:phosphate ion binding"/>
    <property type="evidence" value="ECO:0007669"/>
    <property type="project" value="InterPro"/>
</dbReference>
<feature type="binding site" evidence="5">
    <location>
        <position position="107"/>
    </location>
    <ligand>
        <name>phosphate</name>
        <dbReference type="ChEBI" id="CHEBI:43474"/>
    </ligand>
</feature>
<comment type="similarity">
    <text evidence="1 4">Belongs to the PstS family.</text>
</comment>
<evidence type="ECO:0000259" key="8">
    <source>
        <dbReference type="Pfam" id="PF12849"/>
    </source>
</evidence>
<keyword evidence="10" id="KW-1185">Reference proteome</keyword>
<dbReference type="Proteomes" id="UP000198802">
    <property type="component" value="Unassembled WGS sequence"/>
</dbReference>
<organism evidence="9 10">
    <name type="scientific">Parafrankia irregularis</name>
    <dbReference type="NCBI Taxonomy" id="795642"/>
    <lineage>
        <taxon>Bacteria</taxon>
        <taxon>Bacillati</taxon>
        <taxon>Actinomycetota</taxon>
        <taxon>Actinomycetes</taxon>
        <taxon>Frankiales</taxon>
        <taxon>Frankiaceae</taxon>
        <taxon>Parafrankia</taxon>
    </lineage>
</organism>